<keyword evidence="6" id="KW-0926">Vacuole</keyword>
<evidence type="ECO:0000256" key="10">
    <source>
        <dbReference type="ARBA" id="ARBA00026209"/>
    </source>
</evidence>
<dbReference type="InterPro" id="IPR000225">
    <property type="entry name" value="Armadillo"/>
</dbReference>
<sequence>MDETAAPRLVVQAGSDCEAEAVVVGVAFAGGGKGKGRAEQQHARSPQAEFKYGCGVRRLVRRLGNSGKWLVDQCICSCLVRDKLRGIVSELFADDNPETQLQGAKSLLKLSNADEDQEDKIDRVRIAEYPQALAGLVRILTLKTENPYLQRHAALTLYILALVQENALRIAKFPGALAALAKLLFVDAGSREREESVKLQADALSALAVIAVVPEAGRMIMETRDALRGLIGLLADYERPDVVDEVCKTFSRLSDGQQNAEMLAASSQFPAALEGLVNLIGVSRSRQNHELLKSAILSLYNLSATEEIQVKIANFPKVLDELVMCLWSDFDNLLVEHAASTVGKLTMPQEKRALMNCPEVLPALVDILFKDSNPDAQEEAVWALANLSHDEQANRKIAELPGAVAGLVRLLAKADSPSRQEQAARALANLTCLPENDRYILLPDGTSTDVLTSIVALLTRHKGGHSGMQMWALKGLQNLAATFHQDAWTARAAACAALLAQLLAGPAASEVLEAAARGLGNLAIPRANKLPVAECEPALGALLELLHRAELPGAQREAAWALKNLFREGDEGDGAPTVAALKGPLAVPFLMVLLADDVEAAVLEEATAALAYLARHSGNRADIVEFPGALKRLVAVLAKADNPATQAEALKILRQLTRTPEYRARVADFPDLLVRVMGFLCKSGSPKLVDLQRGATAVLCNLALEPDLAQRIVQFPDAVDGIGDLLYHYDDLQALESAARFFQNVASAPDVALHPLRLAEFPRVLAGLELLLCADDAPVLTQSLLALLNLTFAEANQRTVSASKAALLHLNRLLTKDETPDAQLLAAMVLQNLSAAESNVPNILAQCYYVFEGLLGLLAGGAGGALVQEVALSTLANLAKLPEYQLKIAEFSNAFESVGKLCASENEVVVEQAANLLGSLASAEENRLLMIEVPEIVRGLEWLLSGRDSGAPGSAEAQAAREKQRVAAAVADLERLGAGSLRAEAIEQMLRVPSGNAEMNAIKALAYIDPARAVEVALHSGEAFATRGIVLLEMEMFEDAVADLEDAMCLLPGQYDADFTSMCRWAKWKLQDYEGAIAEADRAVDLNPQAAWQWQERGVLKRHAGDLEGALVDLNRALELEADDYEVLKQRGYVKFLMEDDDGAREDAERATRIRATTVVHVPEEGELVPCLGILPVEYLDYKL</sequence>
<evidence type="ECO:0000256" key="2">
    <source>
        <dbReference type="ARBA" id="ARBA00004216"/>
    </source>
</evidence>
<keyword evidence="8" id="KW-0472">Membrane</keyword>
<dbReference type="AlphaFoldDB" id="A0A2R6X0D7"/>
<name>A0A2R6X0D7_MARPO</name>
<keyword evidence="13" id="KW-1185">Reference proteome</keyword>
<dbReference type="InterPro" id="IPR045156">
    <property type="entry name" value="Vac8"/>
</dbReference>
<dbReference type="Proteomes" id="UP000244005">
    <property type="component" value="Unassembled WGS sequence"/>
</dbReference>
<dbReference type="GO" id="GO:0071562">
    <property type="term" value="P:nucleus-vacuole junction assembly"/>
    <property type="evidence" value="ECO:0007669"/>
    <property type="project" value="InterPro"/>
</dbReference>
<feature type="repeat" description="ARM" evidence="11">
    <location>
        <begin position="402"/>
        <end position="445"/>
    </location>
</feature>
<comment type="subcellular location">
    <subcellularLocation>
        <location evidence="1">Cytoplasm</location>
        <location evidence="1">Myofibril</location>
        <location evidence="1">Sarcomere</location>
        <location evidence="1">A band</location>
    </subcellularLocation>
    <subcellularLocation>
        <location evidence="2">Cytoplasm</location>
        <location evidence="2">Myofibril</location>
        <location evidence="2">Sarcomere</location>
        <location evidence="2">Z line</location>
    </subcellularLocation>
    <subcellularLocation>
        <location evidence="3">Vacuole membrane</location>
        <topology evidence="3">Lipid-anchor</topology>
    </subcellularLocation>
</comment>
<accession>A0A2R6X0D7</accession>
<dbReference type="OMA" id="RMIMETR"/>
<keyword evidence="7" id="KW-0677">Repeat</keyword>
<dbReference type="PROSITE" id="PS50176">
    <property type="entry name" value="ARM_REPEAT"/>
    <property type="match status" value="2"/>
</dbReference>
<dbReference type="GO" id="GO:0005634">
    <property type="term" value="C:nucleus"/>
    <property type="evidence" value="ECO:0000318"/>
    <property type="project" value="GO_Central"/>
</dbReference>
<dbReference type="Gene3D" id="1.25.40.10">
    <property type="entry name" value="Tetratricopeptide repeat domain"/>
    <property type="match status" value="1"/>
</dbReference>
<dbReference type="GO" id="GO:0005774">
    <property type="term" value="C:vacuolar membrane"/>
    <property type="evidence" value="ECO:0007669"/>
    <property type="project" value="UniProtKB-SubCell"/>
</dbReference>
<evidence type="ECO:0000313" key="13">
    <source>
        <dbReference type="Proteomes" id="UP000244005"/>
    </source>
</evidence>
<dbReference type="SUPFAM" id="SSF48371">
    <property type="entry name" value="ARM repeat"/>
    <property type="match status" value="3"/>
</dbReference>
<evidence type="ECO:0000256" key="8">
    <source>
        <dbReference type="ARBA" id="ARBA00023136"/>
    </source>
</evidence>
<evidence type="ECO:0000256" key="6">
    <source>
        <dbReference type="ARBA" id="ARBA00022554"/>
    </source>
</evidence>
<dbReference type="OrthoDB" id="1926212at2759"/>
<keyword evidence="9" id="KW-0449">Lipoprotein</keyword>
<comment type="similarity">
    <text evidence="4">Belongs to the beta-catenin family.</text>
</comment>
<dbReference type="Gramene" id="Mp4g04270.1">
    <property type="protein sequence ID" value="Mp4g04270.1.cds"/>
    <property type="gene ID" value="Mp4g04270"/>
</dbReference>
<evidence type="ECO:0000256" key="9">
    <source>
        <dbReference type="ARBA" id="ARBA00023288"/>
    </source>
</evidence>
<gene>
    <name evidence="12" type="ORF">MARPO_0044s0046</name>
</gene>
<dbReference type="SMART" id="SM00185">
    <property type="entry name" value="ARM"/>
    <property type="match status" value="13"/>
</dbReference>
<evidence type="ECO:0000313" key="12">
    <source>
        <dbReference type="EMBL" id="PTQ39575.1"/>
    </source>
</evidence>
<evidence type="ECO:0000256" key="1">
    <source>
        <dbReference type="ARBA" id="ARBA00004161"/>
    </source>
</evidence>
<dbReference type="InterPro" id="IPR016024">
    <property type="entry name" value="ARM-type_fold"/>
</dbReference>
<evidence type="ECO:0000256" key="3">
    <source>
        <dbReference type="ARBA" id="ARBA00004592"/>
    </source>
</evidence>
<dbReference type="SMART" id="SM00028">
    <property type="entry name" value="TPR"/>
    <property type="match status" value="3"/>
</dbReference>
<dbReference type="GO" id="GO:0005737">
    <property type="term" value="C:cytoplasm"/>
    <property type="evidence" value="ECO:0000318"/>
    <property type="project" value="GO_Central"/>
</dbReference>
<feature type="repeat" description="ARM" evidence="11">
    <location>
        <begin position="359"/>
        <end position="402"/>
    </location>
</feature>
<dbReference type="InterPro" id="IPR011990">
    <property type="entry name" value="TPR-like_helical_dom_sf"/>
</dbReference>
<proteinExistence type="inferred from homology"/>
<dbReference type="SUPFAM" id="SSF48452">
    <property type="entry name" value="TPR-like"/>
    <property type="match status" value="1"/>
</dbReference>
<organism evidence="12 13">
    <name type="scientific">Marchantia polymorpha</name>
    <name type="common">Common liverwort</name>
    <name type="synonym">Marchantia aquatica</name>
    <dbReference type="NCBI Taxonomy" id="3197"/>
    <lineage>
        <taxon>Eukaryota</taxon>
        <taxon>Viridiplantae</taxon>
        <taxon>Streptophyta</taxon>
        <taxon>Embryophyta</taxon>
        <taxon>Marchantiophyta</taxon>
        <taxon>Marchantiopsida</taxon>
        <taxon>Marchantiidae</taxon>
        <taxon>Marchantiales</taxon>
        <taxon>Marchantiaceae</taxon>
        <taxon>Marchantia</taxon>
    </lineage>
</organism>
<dbReference type="InterPro" id="IPR011989">
    <property type="entry name" value="ARM-like"/>
</dbReference>
<reference evidence="13" key="1">
    <citation type="journal article" date="2017" name="Cell">
        <title>Insights into land plant evolution garnered from the Marchantia polymorpha genome.</title>
        <authorList>
            <person name="Bowman J.L."/>
            <person name="Kohchi T."/>
            <person name="Yamato K.T."/>
            <person name="Jenkins J."/>
            <person name="Shu S."/>
            <person name="Ishizaki K."/>
            <person name="Yamaoka S."/>
            <person name="Nishihama R."/>
            <person name="Nakamura Y."/>
            <person name="Berger F."/>
            <person name="Adam C."/>
            <person name="Aki S.S."/>
            <person name="Althoff F."/>
            <person name="Araki T."/>
            <person name="Arteaga-Vazquez M.A."/>
            <person name="Balasubrmanian S."/>
            <person name="Barry K."/>
            <person name="Bauer D."/>
            <person name="Boehm C.R."/>
            <person name="Briginshaw L."/>
            <person name="Caballero-Perez J."/>
            <person name="Catarino B."/>
            <person name="Chen F."/>
            <person name="Chiyoda S."/>
            <person name="Chovatia M."/>
            <person name="Davies K.M."/>
            <person name="Delmans M."/>
            <person name="Demura T."/>
            <person name="Dierschke T."/>
            <person name="Dolan L."/>
            <person name="Dorantes-Acosta A.E."/>
            <person name="Eklund D.M."/>
            <person name="Florent S.N."/>
            <person name="Flores-Sandoval E."/>
            <person name="Fujiyama A."/>
            <person name="Fukuzawa H."/>
            <person name="Galik B."/>
            <person name="Grimanelli D."/>
            <person name="Grimwood J."/>
            <person name="Grossniklaus U."/>
            <person name="Hamada T."/>
            <person name="Haseloff J."/>
            <person name="Hetherington A.J."/>
            <person name="Higo A."/>
            <person name="Hirakawa Y."/>
            <person name="Hundley H.N."/>
            <person name="Ikeda Y."/>
            <person name="Inoue K."/>
            <person name="Inoue S.I."/>
            <person name="Ishida S."/>
            <person name="Jia Q."/>
            <person name="Kakita M."/>
            <person name="Kanazawa T."/>
            <person name="Kawai Y."/>
            <person name="Kawashima T."/>
            <person name="Kennedy M."/>
            <person name="Kinose K."/>
            <person name="Kinoshita T."/>
            <person name="Kohara Y."/>
            <person name="Koide E."/>
            <person name="Komatsu K."/>
            <person name="Kopischke S."/>
            <person name="Kubo M."/>
            <person name="Kyozuka J."/>
            <person name="Lagercrantz U."/>
            <person name="Lin S.S."/>
            <person name="Lindquist E."/>
            <person name="Lipzen A.M."/>
            <person name="Lu C.W."/>
            <person name="De Luna E."/>
            <person name="Martienssen R.A."/>
            <person name="Minamino N."/>
            <person name="Mizutani M."/>
            <person name="Mizutani M."/>
            <person name="Mochizuki N."/>
            <person name="Monte I."/>
            <person name="Mosher R."/>
            <person name="Nagasaki H."/>
            <person name="Nakagami H."/>
            <person name="Naramoto S."/>
            <person name="Nishitani K."/>
            <person name="Ohtani M."/>
            <person name="Okamoto T."/>
            <person name="Okumura M."/>
            <person name="Phillips J."/>
            <person name="Pollak B."/>
            <person name="Reinders A."/>
            <person name="Rovekamp M."/>
            <person name="Sano R."/>
            <person name="Sawa S."/>
            <person name="Schmid M.W."/>
            <person name="Shirakawa M."/>
            <person name="Solano R."/>
            <person name="Spunde A."/>
            <person name="Suetsugu N."/>
            <person name="Sugano S."/>
            <person name="Sugiyama A."/>
            <person name="Sun R."/>
            <person name="Suzuki Y."/>
            <person name="Takenaka M."/>
            <person name="Takezawa D."/>
            <person name="Tomogane H."/>
            <person name="Tsuzuki M."/>
            <person name="Ueda T."/>
            <person name="Umeda M."/>
            <person name="Ward J.M."/>
            <person name="Watanabe Y."/>
            <person name="Yazaki K."/>
            <person name="Yokoyama R."/>
            <person name="Yoshitake Y."/>
            <person name="Yotsui I."/>
            <person name="Zachgo S."/>
            <person name="Schmutz J."/>
        </authorList>
    </citation>
    <scope>NUCLEOTIDE SEQUENCE [LARGE SCALE GENOMIC DNA]</scope>
    <source>
        <strain evidence="13">Tak-1</strain>
    </source>
</reference>
<evidence type="ECO:0000256" key="7">
    <source>
        <dbReference type="ARBA" id="ARBA00022737"/>
    </source>
</evidence>
<dbReference type="Gene3D" id="1.25.10.10">
    <property type="entry name" value="Leucine-rich Repeat Variant"/>
    <property type="match status" value="4"/>
</dbReference>
<evidence type="ECO:0000256" key="5">
    <source>
        <dbReference type="ARBA" id="ARBA00020768"/>
    </source>
</evidence>
<protein>
    <recommendedName>
        <fullName evidence="5">Protein unc-45 homolog B</fullName>
    </recommendedName>
    <alternativeName>
        <fullName evidence="10">Vacuolar protein 8</fullName>
    </alternativeName>
</protein>
<dbReference type="Pfam" id="PF00514">
    <property type="entry name" value="Arm"/>
    <property type="match status" value="1"/>
</dbReference>
<evidence type="ECO:0000256" key="4">
    <source>
        <dbReference type="ARBA" id="ARBA00005462"/>
    </source>
</evidence>
<dbReference type="PANTHER" id="PTHR47249:SF1">
    <property type="entry name" value="VACUOLAR PROTEIN 8"/>
    <property type="match status" value="1"/>
</dbReference>
<dbReference type="InterPro" id="IPR019734">
    <property type="entry name" value="TPR_rpt"/>
</dbReference>
<dbReference type="PANTHER" id="PTHR47249">
    <property type="entry name" value="VACUOLAR PROTEIN 8"/>
    <property type="match status" value="1"/>
</dbReference>
<dbReference type="EMBL" id="KZ772716">
    <property type="protein sequence ID" value="PTQ39575.1"/>
    <property type="molecule type" value="Genomic_DNA"/>
</dbReference>
<dbReference type="GO" id="GO:0043495">
    <property type="term" value="F:protein-membrane adaptor activity"/>
    <property type="evidence" value="ECO:0007669"/>
    <property type="project" value="InterPro"/>
</dbReference>
<evidence type="ECO:0000256" key="11">
    <source>
        <dbReference type="PROSITE-ProRule" id="PRU00259"/>
    </source>
</evidence>